<feature type="binding site" evidence="6">
    <location>
        <position position="125"/>
    </location>
    <ligand>
        <name>S-adenosyl-L-methionine</name>
        <dbReference type="ChEBI" id="CHEBI:59789"/>
    </ligand>
</feature>
<dbReference type="GO" id="GO:0160107">
    <property type="term" value="F:tRNA (adenine(58)-N1)-methyltransferase activity"/>
    <property type="evidence" value="ECO:0007669"/>
    <property type="project" value="UniProtKB-EC"/>
</dbReference>
<dbReference type="InterPro" id="IPR049470">
    <property type="entry name" value="TRM61_C"/>
</dbReference>
<reference evidence="8" key="1">
    <citation type="journal article" date="2020" name="mSystems">
        <title>Genome- and Community-Level Interaction Insights into Carbon Utilization and Element Cycling Functions of Hydrothermarchaeota in Hydrothermal Sediment.</title>
        <authorList>
            <person name="Zhou Z."/>
            <person name="Liu Y."/>
            <person name="Xu W."/>
            <person name="Pan J."/>
            <person name="Luo Z.H."/>
            <person name="Li M."/>
        </authorList>
    </citation>
    <scope>NUCLEOTIDE SEQUENCE [LARGE SCALE GENOMIC DNA]</scope>
    <source>
        <strain evidence="8">SpSt-524</strain>
    </source>
</reference>
<accession>A0A7C3DI48</accession>
<dbReference type="GO" id="GO:0030488">
    <property type="term" value="P:tRNA methylation"/>
    <property type="evidence" value="ECO:0007669"/>
    <property type="project" value="InterPro"/>
</dbReference>
<evidence type="ECO:0000256" key="4">
    <source>
        <dbReference type="ARBA" id="ARBA00022694"/>
    </source>
</evidence>
<dbReference type="EC" id="2.1.1.220" evidence="5"/>
<dbReference type="InterPro" id="IPR029063">
    <property type="entry name" value="SAM-dependent_MTases_sf"/>
</dbReference>
<dbReference type="Pfam" id="PF14801">
    <property type="entry name" value="TrmI-like_N"/>
    <property type="match status" value="1"/>
</dbReference>
<protein>
    <recommendedName>
        <fullName evidence="5">tRNA (adenine(58)-N(1))-methyltransferase TrmI</fullName>
        <ecNumber evidence="5">2.1.1.220</ecNumber>
    </recommendedName>
</protein>
<dbReference type="SUPFAM" id="SSF53335">
    <property type="entry name" value="S-adenosyl-L-methionine-dependent methyltransferases"/>
    <property type="match status" value="1"/>
</dbReference>
<comment type="caution">
    <text evidence="8">The sequence shown here is derived from an EMBL/GenBank/DDBJ whole genome shotgun (WGS) entry which is preliminary data.</text>
</comment>
<feature type="binding site" evidence="6">
    <location>
        <position position="130"/>
    </location>
    <ligand>
        <name>S-adenosyl-L-methionine</name>
        <dbReference type="ChEBI" id="CHEBI:59789"/>
    </ligand>
</feature>
<dbReference type="EMBL" id="DSWI01000035">
    <property type="protein sequence ID" value="HFG21789.1"/>
    <property type="molecule type" value="Genomic_DNA"/>
</dbReference>
<dbReference type="GO" id="GO:0031515">
    <property type="term" value="C:tRNA (m1A) methyltransferase complex"/>
    <property type="evidence" value="ECO:0007669"/>
    <property type="project" value="UniProtKB-UniRule"/>
</dbReference>
<dbReference type="PANTHER" id="PTHR12133:SF1">
    <property type="entry name" value="TRNA (ADENINE(58)-N(1))-METHYLTRANSFERASE, MITOCHONDRIAL"/>
    <property type="match status" value="1"/>
</dbReference>
<dbReference type="CDD" id="cd02440">
    <property type="entry name" value="AdoMet_MTases"/>
    <property type="match status" value="1"/>
</dbReference>
<sequence>MTYGDWVLLQDRRGRMYLFRLQEGGMFNYHRGSIRHEAIVQAGVGQFIATPQGERLSIHRPTLEDYVLQMPREATPTYPKDAATICFLLDLAPGMQVLEAGSGSGGLTLYLARAVGPTGQVWSYEARPRHLERARRNLSQFEDWGNVSWVEADVSQAELPPNFFDGIALDLMEPWTVLPTLTPALKPDRFLVCYLPNLTQVITLLEQIKTLQLPFLHERTLEVQHREWDVRPPIAHPRFQQVGHTAFLVQLRRVGQARKNTSGEATVLQPNRKVDP</sequence>
<dbReference type="AlphaFoldDB" id="A0A7C3DI48"/>
<dbReference type="InterPro" id="IPR014816">
    <property type="entry name" value="tRNA_MeTrfase_Gcd14"/>
</dbReference>
<evidence type="ECO:0000256" key="2">
    <source>
        <dbReference type="ARBA" id="ARBA00022679"/>
    </source>
</evidence>
<evidence type="ECO:0000256" key="5">
    <source>
        <dbReference type="PIRNR" id="PIRNR017269"/>
    </source>
</evidence>
<dbReference type="Gene3D" id="3.40.50.150">
    <property type="entry name" value="Vaccinia Virus protein VP39"/>
    <property type="match status" value="1"/>
</dbReference>
<organism evidence="8">
    <name type="scientific">Meiothermus ruber</name>
    <dbReference type="NCBI Taxonomy" id="277"/>
    <lineage>
        <taxon>Bacteria</taxon>
        <taxon>Thermotogati</taxon>
        <taxon>Deinococcota</taxon>
        <taxon>Deinococci</taxon>
        <taxon>Thermales</taxon>
        <taxon>Thermaceae</taxon>
        <taxon>Meiothermus</taxon>
    </lineage>
</organism>
<dbReference type="Pfam" id="PF08704">
    <property type="entry name" value="GCD14"/>
    <property type="match status" value="1"/>
</dbReference>
<keyword evidence="3 5" id="KW-0949">S-adenosyl-L-methionine</keyword>
<dbReference type="PANTHER" id="PTHR12133">
    <property type="entry name" value="TRNA (ADENINE(58)-N(1))-METHYLTRANSFERASE"/>
    <property type="match status" value="1"/>
</dbReference>
<dbReference type="PIRSF" id="PIRSF017269">
    <property type="entry name" value="GCD14"/>
    <property type="match status" value="1"/>
</dbReference>
<comment type="function">
    <text evidence="5">Catalyzes the S-adenosyl-L-methionine-dependent formation of N(1)-methyladenine at position 58 (m1A58) in tRNA.</text>
</comment>
<proteinExistence type="inferred from homology"/>
<evidence type="ECO:0000313" key="8">
    <source>
        <dbReference type="EMBL" id="HFG21789.1"/>
    </source>
</evidence>
<comment type="subunit">
    <text evidence="5">Homotetramer composed of a dimer of dimers.</text>
</comment>
<gene>
    <name evidence="8" type="ORF">ENS82_13950</name>
</gene>
<name>A0A7C3DI48_MEIRU</name>
<keyword evidence="2 5" id="KW-0808">Transferase</keyword>
<comment type="catalytic activity">
    <reaction evidence="5">
        <text>adenosine(58) in tRNA + S-adenosyl-L-methionine = N(1)-methyladenosine(58) in tRNA + S-adenosyl-L-homocysteine + H(+)</text>
        <dbReference type="Rhea" id="RHEA:43152"/>
        <dbReference type="Rhea" id="RHEA-COMP:10365"/>
        <dbReference type="Rhea" id="RHEA-COMP:10366"/>
        <dbReference type="ChEBI" id="CHEBI:15378"/>
        <dbReference type="ChEBI" id="CHEBI:57856"/>
        <dbReference type="ChEBI" id="CHEBI:59789"/>
        <dbReference type="ChEBI" id="CHEBI:74411"/>
        <dbReference type="ChEBI" id="CHEBI:74491"/>
        <dbReference type="EC" id="2.1.1.220"/>
    </reaction>
</comment>
<dbReference type="RefSeq" id="WP_409655889.1">
    <property type="nucleotide sequence ID" value="NZ_JBKBUW010000018.1"/>
</dbReference>
<feature type="binding site" evidence="6">
    <location>
        <position position="153"/>
    </location>
    <ligand>
        <name>S-adenosyl-L-methionine</name>
        <dbReference type="ChEBI" id="CHEBI:59789"/>
    </ligand>
</feature>
<keyword evidence="4 5" id="KW-0819">tRNA processing</keyword>
<evidence type="ECO:0000256" key="3">
    <source>
        <dbReference type="ARBA" id="ARBA00022691"/>
    </source>
</evidence>
<dbReference type="PROSITE" id="PS51620">
    <property type="entry name" value="SAM_TRM61"/>
    <property type="match status" value="1"/>
</dbReference>
<feature type="domain" description="tRNA (adenine(58)-N(1))-methyltransferase catalytic subunit TRM61 C-terminal" evidence="7">
    <location>
        <begin position="60"/>
        <end position="231"/>
    </location>
</feature>
<evidence type="ECO:0000256" key="1">
    <source>
        <dbReference type="ARBA" id="ARBA00022603"/>
    </source>
</evidence>
<comment type="similarity">
    <text evidence="5">Belongs to the class I-like SAM-binding methyltransferase superfamily. TRM61 family.</text>
</comment>
<keyword evidence="1 5" id="KW-0489">Methyltransferase</keyword>
<evidence type="ECO:0000256" key="6">
    <source>
        <dbReference type="PIRSR" id="PIRSR017269-1"/>
    </source>
</evidence>
<feature type="binding site" evidence="6">
    <location>
        <begin position="104"/>
        <end position="107"/>
    </location>
    <ligand>
        <name>S-adenosyl-L-methionine</name>
        <dbReference type="ChEBI" id="CHEBI:59789"/>
    </ligand>
</feature>
<evidence type="ECO:0000259" key="7">
    <source>
        <dbReference type="Pfam" id="PF08704"/>
    </source>
</evidence>
<feature type="binding site" evidence="6">
    <location>
        <position position="170"/>
    </location>
    <ligand>
        <name>S-adenosyl-L-methionine</name>
        <dbReference type="ChEBI" id="CHEBI:59789"/>
    </ligand>
</feature>